<dbReference type="InterPro" id="IPR051681">
    <property type="entry name" value="Ser/Thr_Kinases-Pseudokinases"/>
</dbReference>
<proteinExistence type="predicted"/>
<protein>
    <submittedName>
        <fullName evidence="3">Kinase-like protein</fullName>
    </submittedName>
</protein>
<dbReference type="SUPFAM" id="SSF56112">
    <property type="entry name" value="Protein kinase-like (PK-like)"/>
    <property type="match status" value="1"/>
</dbReference>
<evidence type="ECO:0000256" key="1">
    <source>
        <dbReference type="PROSITE-ProRule" id="PRU10141"/>
    </source>
</evidence>
<dbReference type="Proteomes" id="UP000439903">
    <property type="component" value="Unassembled WGS sequence"/>
</dbReference>
<dbReference type="InterPro" id="IPR011009">
    <property type="entry name" value="Kinase-like_dom_sf"/>
</dbReference>
<dbReference type="AlphaFoldDB" id="A0A8H3XB63"/>
<evidence type="ECO:0000259" key="2">
    <source>
        <dbReference type="PROSITE" id="PS50011"/>
    </source>
</evidence>
<dbReference type="Gene3D" id="1.10.510.10">
    <property type="entry name" value="Transferase(Phosphotransferase) domain 1"/>
    <property type="match status" value="2"/>
</dbReference>
<keyword evidence="4" id="KW-1185">Reference proteome</keyword>
<feature type="binding site" evidence="1">
    <location>
        <position position="51"/>
    </location>
    <ligand>
        <name>ATP</name>
        <dbReference type="ChEBI" id="CHEBI:30616"/>
    </ligand>
</feature>
<comment type="caution">
    <text evidence="3">The sequence shown here is derived from an EMBL/GenBank/DDBJ whole genome shotgun (WGS) entry which is preliminary data.</text>
</comment>
<keyword evidence="3" id="KW-0808">Transferase</keyword>
<feature type="domain" description="Protein kinase" evidence="2">
    <location>
        <begin position="1"/>
        <end position="152"/>
    </location>
</feature>
<dbReference type="InterPro" id="IPR017441">
    <property type="entry name" value="Protein_kinase_ATP_BS"/>
</dbReference>
<dbReference type="PROSITE" id="PS50011">
    <property type="entry name" value="PROTEIN_KINASE_DOM"/>
    <property type="match status" value="1"/>
</dbReference>
<evidence type="ECO:0000313" key="3">
    <source>
        <dbReference type="EMBL" id="KAF0432878.1"/>
    </source>
</evidence>
<dbReference type="OrthoDB" id="2423878at2759"/>
<keyword evidence="3" id="KW-0418">Kinase</keyword>
<dbReference type="GO" id="GO:0004674">
    <property type="term" value="F:protein serine/threonine kinase activity"/>
    <property type="evidence" value="ECO:0007669"/>
    <property type="project" value="TreeGrafter"/>
</dbReference>
<keyword evidence="1" id="KW-0547">Nucleotide-binding</keyword>
<reference evidence="3 4" key="1">
    <citation type="journal article" date="2019" name="Environ. Microbiol.">
        <title>At the nexus of three kingdoms: the genome of the mycorrhizal fungus Gigaspora margarita provides insights into plant, endobacterial and fungal interactions.</title>
        <authorList>
            <person name="Venice F."/>
            <person name="Ghignone S."/>
            <person name="Salvioli di Fossalunga A."/>
            <person name="Amselem J."/>
            <person name="Novero M."/>
            <person name="Xianan X."/>
            <person name="Sedzielewska Toro K."/>
            <person name="Morin E."/>
            <person name="Lipzen A."/>
            <person name="Grigoriev I.V."/>
            <person name="Henrissat B."/>
            <person name="Martin F.M."/>
            <person name="Bonfante P."/>
        </authorList>
    </citation>
    <scope>NUCLEOTIDE SEQUENCE [LARGE SCALE GENOMIC DNA]</scope>
    <source>
        <strain evidence="3 4">BEG34</strain>
    </source>
</reference>
<keyword evidence="1" id="KW-0067">ATP-binding</keyword>
<name>A0A8H3XB63_GIGMA</name>
<gene>
    <name evidence="3" type="ORF">F8M41_005131</name>
</gene>
<dbReference type="Pfam" id="PF07714">
    <property type="entry name" value="PK_Tyr_Ser-Thr"/>
    <property type="match status" value="1"/>
</dbReference>
<sequence>MSNWLKIALEQRYIKSFKHNSFQDWKIIGKGGFGAIYSAYSKDFKQTVALKGLFCNEISLDGFIKERDKSSDIYSLGVLFWELSSGIPPFKNTDPTVIAFSVIHGKRESPINGTPVDFVNIFCNAWNSNPELRPTIAEICHKLNCIQMEPVYCSEQDINTEVEPNNPEAL</sequence>
<dbReference type="InterPro" id="IPR001245">
    <property type="entry name" value="Ser-Thr/Tyr_kinase_cat_dom"/>
</dbReference>
<evidence type="ECO:0000313" key="4">
    <source>
        <dbReference type="Proteomes" id="UP000439903"/>
    </source>
</evidence>
<dbReference type="InterPro" id="IPR000719">
    <property type="entry name" value="Prot_kinase_dom"/>
</dbReference>
<dbReference type="SMART" id="SM00220">
    <property type="entry name" value="S_TKc"/>
    <property type="match status" value="1"/>
</dbReference>
<organism evidence="3 4">
    <name type="scientific">Gigaspora margarita</name>
    <dbReference type="NCBI Taxonomy" id="4874"/>
    <lineage>
        <taxon>Eukaryota</taxon>
        <taxon>Fungi</taxon>
        <taxon>Fungi incertae sedis</taxon>
        <taxon>Mucoromycota</taxon>
        <taxon>Glomeromycotina</taxon>
        <taxon>Glomeromycetes</taxon>
        <taxon>Diversisporales</taxon>
        <taxon>Gigasporaceae</taxon>
        <taxon>Gigaspora</taxon>
    </lineage>
</organism>
<dbReference type="PROSITE" id="PS00107">
    <property type="entry name" value="PROTEIN_KINASE_ATP"/>
    <property type="match status" value="1"/>
</dbReference>
<accession>A0A8H3XB63</accession>
<dbReference type="GO" id="GO:0005524">
    <property type="term" value="F:ATP binding"/>
    <property type="evidence" value="ECO:0007669"/>
    <property type="project" value="UniProtKB-UniRule"/>
</dbReference>
<dbReference type="PANTHER" id="PTHR44329">
    <property type="entry name" value="SERINE/THREONINE-PROTEIN KINASE TNNI3K-RELATED"/>
    <property type="match status" value="1"/>
</dbReference>
<dbReference type="EMBL" id="WTPW01001483">
    <property type="protein sequence ID" value="KAF0432878.1"/>
    <property type="molecule type" value="Genomic_DNA"/>
</dbReference>